<keyword evidence="3" id="KW-1185">Reference proteome</keyword>
<keyword evidence="1" id="KW-0472">Membrane</keyword>
<dbReference type="RefSeq" id="WP_170053539.1">
    <property type="nucleotide sequence ID" value="NZ_JABBKX010000002.1"/>
</dbReference>
<sequence length="201" mass="20346">MRLAPRLAISLPLSGLLLAARAGGMDLASAALAAGLIGAMVAPAGSVAGIAATAAIAAAGAAAWASGPGGPAMVFAALPLVGNLVLAWHFGRTLRPGGEPLITRYTRADHGEVSAALAVYTRWLTLLWTLFFLGFAAVNLATLAGHGPAPGPVAALNLLLSLAFFLGEHAVRALVFPRLGPVGLGRTLRAIWRADVQRHAG</sequence>
<evidence type="ECO:0000256" key="1">
    <source>
        <dbReference type="SAM" id="Phobius"/>
    </source>
</evidence>
<keyword evidence="1" id="KW-1133">Transmembrane helix</keyword>
<keyword evidence="1" id="KW-0812">Transmembrane</keyword>
<evidence type="ECO:0000313" key="2">
    <source>
        <dbReference type="EMBL" id="NMJ41326.1"/>
    </source>
</evidence>
<accession>A0A848EBC2</accession>
<protein>
    <recommendedName>
        <fullName evidence="4">Ketosynthase</fullName>
    </recommendedName>
</protein>
<dbReference type="AlphaFoldDB" id="A0A848EBC2"/>
<feature type="transmembrane region" description="Helical" evidence="1">
    <location>
        <begin position="40"/>
        <end position="65"/>
    </location>
</feature>
<dbReference type="EMBL" id="JABBKX010000002">
    <property type="protein sequence ID" value="NMJ41326.1"/>
    <property type="molecule type" value="Genomic_DNA"/>
</dbReference>
<name>A0A848EBC2_9PROT</name>
<evidence type="ECO:0000313" key="3">
    <source>
        <dbReference type="Proteomes" id="UP000548582"/>
    </source>
</evidence>
<feature type="transmembrane region" description="Helical" evidence="1">
    <location>
        <begin position="123"/>
        <end position="143"/>
    </location>
</feature>
<comment type="caution">
    <text evidence="2">The sequence shown here is derived from an EMBL/GenBank/DDBJ whole genome shotgun (WGS) entry which is preliminary data.</text>
</comment>
<feature type="transmembrane region" description="Helical" evidence="1">
    <location>
        <begin position="155"/>
        <end position="175"/>
    </location>
</feature>
<reference evidence="2 3" key="1">
    <citation type="submission" date="2020-03" db="EMBL/GenBank/DDBJ databases">
        <authorList>
            <person name="Sun Q."/>
        </authorList>
    </citation>
    <scope>NUCLEOTIDE SEQUENCE [LARGE SCALE GENOMIC DNA]</scope>
    <source>
        <strain evidence="2 3">JC162</strain>
    </source>
</reference>
<feature type="transmembrane region" description="Helical" evidence="1">
    <location>
        <begin position="72"/>
        <end position="91"/>
    </location>
</feature>
<evidence type="ECO:0008006" key="4">
    <source>
        <dbReference type="Google" id="ProtNLM"/>
    </source>
</evidence>
<gene>
    <name evidence="2" type="ORF">GWK16_08755</name>
</gene>
<proteinExistence type="predicted"/>
<organism evidence="2 3">
    <name type="scientific">Neoroseomonas marina</name>
    <dbReference type="NCBI Taxonomy" id="1232220"/>
    <lineage>
        <taxon>Bacteria</taxon>
        <taxon>Pseudomonadati</taxon>
        <taxon>Pseudomonadota</taxon>
        <taxon>Alphaproteobacteria</taxon>
        <taxon>Acetobacterales</taxon>
        <taxon>Acetobacteraceae</taxon>
        <taxon>Neoroseomonas</taxon>
    </lineage>
</organism>
<dbReference type="Proteomes" id="UP000548582">
    <property type="component" value="Unassembled WGS sequence"/>
</dbReference>